<gene>
    <name evidence="5" type="ORF">M513_09911</name>
</gene>
<feature type="compositionally biased region" description="Low complexity" evidence="2">
    <location>
        <begin position="475"/>
        <end position="489"/>
    </location>
</feature>
<feature type="transmembrane region" description="Helical" evidence="3">
    <location>
        <begin position="112"/>
        <end position="134"/>
    </location>
</feature>
<dbReference type="EMBL" id="KL363276">
    <property type="protein sequence ID" value="KFD49189.1"/>
    <property type="molecule type" value="Genomic_DNA"/>
</dbReference>
<dbReference type="SUPFAM" id="SSF103473">
    <property type="entry name" value="MFS general substrate transporter"/>
    <property type="match status" value="1"/>
</dbReference>
<feature type="transmembrane region" description="Helical" evidence="3">
    <location>
        <begin position="276"/>
        <end position="295"/>
    </location>
</feature>
<reference evidence="5 6" key="1">
    <citation type="journal article" date="2014" name="Nat. Genet.">
        <title>Genome and transcriptome of the porcine whipworm Trichuris suis.</title>
        <authorList>
            <person name="Jex A.R."/>
            <person name="Nejsum P."/>
            <person name="Schwarz E.M."/>
            <person name="Hu L."/>
            <person name="Young N.D."/>
            <person name="Hall R.S."/>
            <person name="Korhonen P.K."/>
            <person name="Liao S."/>
            <person name="Thamsborg S."/>
            <person name="Xia J."/>
            <person name="Xu P."/>
            <person name="Wang S."/>
            <person name="Scheerlinck J.P."/>
            <person name="Hofmann A."/>
            <person name="Sternberg P.W."/>
            <person name="Wang J."/>
            <person name="Gasser R.B."/>
        </authorList>
    </citation>
    <scope>NUCLEOTIDE SEQUENCE [LARGE SCALE GENOMIC DNA]</scope>
    <source>
        <strain evidence="5">DCEP-RM93M</strain>
    </source>
</reference>
<dbReference type="Pfam" id="PF07690">
    <property type="entry name" value="MFS_1"/>
    <property type="match status" value="1"/>
</dbReference>
<feature type="transmembrane region" description="Helical" evidence="3">
    <location>
        <begin position="315"/>
        <end position="333"/>
    </location>
</feature>
<feature type="transmembrane region" description="Helical" evidence="3">
    <location>
        <begin position="364"/>
        <end position="384"/>
    </location>
</feature>
<sequence length="625" mass="68839">MPKAIKENIDGGWAWVVTAASLLTNVLVDGVLFTSGHVLQPAWSDYFEVGAGEAALPIAIMIAVYMMAGPFASSMADKYGSKLVAKLGSIITVLSLFFSAAVNSIIGLSVTFGIMAGFGYSFLSMASVSVIGEYFEMKRSLAAGIAVSGSGFGIFLFAPLMLHLTQNYTWNIALVILAIMMFLTFFFALLYEPVNAAVIKNYPHDISDSVRETVQVVRRISSDVKSRISSRKGKESGADSSSLKGSSSRTSDSAFQKRKKKIYKIYDFSRLKGPTFTLFCFSTYFSLMGLLVPYIFLPQQARVKGVSETGGTMLISYMGFFNILVRLACMYAYENFKVDTLSLTNCCLIVAGFFTLALPNFARYWMFIIFALFFSVGTGVFFTLRTASCRELCGQNDLPRSYGVVMLFMGVAVFIGIPLAGAFYDLTGNWNLTFYIAGLFIMFSGFIAWPIKGVKQWEIKRKIMKFISLERSANESSESSDSGRSNEGSFAELRKKDRSKPKCVHRLENDLSSSLLKAHSPMAFENQMTKGMSTPKSPRSGKSPKFWSGSKSPKKLKSPQCRTARSSRSDEDFGNTSSSSKDGVKVEVFKVINSSEKSEQQTEGSNPNEKASGKEGFLAWAKRKN</sequence>
<dbReference type="PROSITE" id="PS50850">
    <property type="entry name" value="MFS"/>
    <property type="match status" value="1"/>
</dbReference>
<evidence type="ECO:0000313" key="5">
    <source>
        <dbReference type="EMBL" id="KFD49189.1"/>
    </source>
</evidence>
<accession>A0A085LW43</accession>
<keyword evidence="3" id="KW-0812">Transmembrane</keyword>
<evidence type="ECO:0000313" key="6">
    <source>
        <dbReference type="Proteomes" id="UP000030764"/>
    </source>
</evidence>
<dbReference type="Gene3D" id="1.20.1250.20">
    <property type="entry name" value="MFS general substrate transporter like domains"/>
    <property type="match status" value="1"/>
</dbReference>
<dbReference type="InterPro" id="IPR020846">
    <property type="entry name" value="MFS_dom"/>
</dbReference>
<feature type="compositionally biased region" description="Polar residues" evidence="2">
    <location>
        <begin position="528"/>
        <end position="537"/>
    </location>
</feature>
<comment type="subcellular location">
    <subcellularLocation>
        <location evidence="1">Membrane</location>
        <topology evidence="1">Multi-pass membrane protein</topology>
    </subcellularLocation>
</comment>
<dbReference type="InterPro" id="IPR050327">
    <property type="entry name" value="Proton-linked_MCT"/>
</dbReference>
<protein>
    <recommendedName>
        <fullName evidence="4">Major facilitator superfamily (MFS) profile domain-containing protein</fullName>
    </recommendedName>
</protein>
<organism evidence="5 6">
    <name type="scientific">Trichuris suis</name>
    <name type="common">pig whipworm</name>
    <dbReference type="NCBI Taxonomy" id="68888"/>
    <lineage>
        <taxon>Eukaryota</taxon>
        <taxon>Metazoa</taxon>
        <taxon>Ecdysozoa</taxon>
        <taxon>Nematoda</taxon>
        <taxon>Enoplea</taxon>
        <taxon>Dorylaimia</taxon>
        <taxon>Trichinellida</taxon>
        <taxon>Trichuridae</taxon>
        <taxon>Trichuris</taxon>
    </lineage>
</organism>
<evidence type="ECO:0000256" key="2">
    <source>
        <dbReference type="SAM" id="MobiDB-lite"/>
    </source>
</evidence>
<dbReference type="OrthoDB" id="2213137at2759"/>
<feature type="transmembrane region" description="Helical" evidence="3">
    <location>
        <begin position="404"/>
        <end position="424"/>
    </location>
</feature>
<keyword evidence="6" id="KW-1185">Reference proteome</keyword>
<evidence type="ECO:0000259" key="4">
    <source>
        <dbReference type="PROSITE" id="PS50850"/>
    </source>
</evidence>
<feature type="region of interest" description="Disordered" evidence="2">
    <location>
        <begin position="225"/>
        <end position="252"/>
    </location>
</feature>
<dbReference type="PANTHER" id="PTHR11360">
    <property type="entry name" value="MONOCARBOXYLATE TRANSPORTER"/>
    <property type="match status" value="1"/>
</dbReference>
<feature type="transmembrane region" description="Helical" evidence="3">
    <location>
        <begin position="340"/>
        <end position="358"/>
    </location>
</feature>
<feature type="transmembrane region" description="Helical" evidence="3">
    <location>
        <begin position="54"/>
        <end position="72"/>
    </location>
</feature>
<feature type="transmembrane region" description="Helical" evidence="3">
    <location>
        <begin position="168"/>
        <end position="191"/>
    </location>
</feature>
<feature type="transmembrane region" description="Helical" evidence="3">
    <location>
        <begin position="430"/>
        <end position="451"/>
    </location>
</feature>
<dbReference type="Proteomes" id="UP000030764">
    <property type="component" value="Unassembled WGS sequence"/>
</dbReference>
<dbReference type="GO" id="GO:0016020">
    <property type="term" value="C:membrane"/>
    <property type="evidence" value="ECO:0007669"/>
    <property type="project" value="UniProtKB-SubCell"/>
</dbReference>
<proteinExistence type="predicted"/>
<feature type="compositionally biased region" description="Basic and acidic residues" evidence="2">
    <location>
        <begin position="225"/>
        <end position="237"/>
    </location>
</feature>
<feature type="compositionally biased region" description="Low complexity" evidence="2">
    <location>
        <begin position="238"/>
        <end position="252"/>
    </location>
</feature>
<feature type="region of interest" description="Disordered" evidence="2">
    <location>
        <begin position="528"/>
        <end position="625"/>
    </location>
</feature>
<feature type="transmembrane region" description="Helical" evidence="3">
    <location>
        <begin position="84"/>
        <end position="106"/>
    </location>
</feature>
<feature type="transmembrane region" description="Helical" evidence="3">
    <location>
        <begin position="12"/>
        <end position="34"/>
    </location>
</feature>
<dbReference type="PANTHER" id="PTHR11360:SF238">
    <property type="entry name" value="SD10469P"/>
    <property type="match status" value="1"/>
</dbReference>
<dbReference type="InterPro" id="IPR036259">
    <property type="entry name" value="MFS_trans_sf"/>
</dbReference>
<feature type="region of interest" description="Disordered" evidence="2">
    <location>
        <begin position="475"/>
        <end position="504"/>
    </location>
</feature>
<dbReference type="AlphaFoldDB" id="A0A085LW43"/>
<keyword evidence="3" id="KW-1133">Transmembrane helix</keyword>
<dbReference type="CDD" id="cd17352">
    <property type="entry name" value="MFS_MCT_SLC16"/>
    <property type="match status" value="1"/>
</dbReference>
<feature type="transmembrane region" description="Helical" evidence="3">
    <location>
        <begin position="141"/>
        <end position="162"/>
    </location>
</feature>
<keyword evidence="3" id="KW-0472">Membrane</keyword>
<evidence type="ECO:0000256" key="1">
    <source>
        <dbReference type="ARBA" id="ARBA00004141"/>
    </source>
</evidence>
<feature type="domain" description="Major facilitator superfamily (MFS) profile" evidence="4">
    <location>
        <begin position="14"/>
        <end position="456"/>
    </location>
</feature>
<dbReference type="InterPro" id="IPR011701">
    <property type="entry name" value="MFS"/>
</dbReference>
<evidence type="ECO:0000256" key="3">
    <source>
        <dbReference type="SAM" id="Phobius"/>
    </source>
</evidence>
<name>A0A085LW43_9BILA</name>
<dbReference type="GO" id="GO:0008028">
    <property type="term" value="F:monocarboxylic acid transmembrane transporter activity"/>
    <property type="evidence" value="ECO:0007669"/>
    <property type="project" value="TreeGrafter"/>
</dbReference>